<dbReference type="EC" id="5.3.1.6" evidence="3"/>
<keyword evidence="2 3" id="KW-0413">Isomerase</keyword>
<dbReference type="NCBIfam" id="TIGR00021">
    <property type="entry name" value="rpiA"/>
    <property type="match status" value="1"/>
</dbReference>
<comment type="similarity">
    <text evidence="3">Belongs to the ribose 5-phosphate isomerase family.</text>
</comment>
<dbReference type="PANTHER" id="PTHR11934:SF0">
    <property type="entry name" value="RIBOSE-5-PHOSPHATE ISOMERASE"/>
    <property type="match status" value="1"/>
</dbReference>
<comment type="subunit">
    <text evidence="3">Homodimer.</text>
</comment>
<feature type="binding site" evidence="3">
    <location>
        <begin position="80"/>
        <end position="83"/>
    </location>
    <ligand>
        <name>substrate</name>
    </ligand>
</feature>
<dbReference type="InterPro" id="IPR004788">
    <property type="entry name" value="Ribose5P_isomerase_type_A"/>
</dbReference>
<dbReference type="EMBL" id="RBAH01000015">
    <property type="protein sequence ID" value="RKN80449.1"/>
    <property type="molecule type" value="Genomic_DNA"/>
</dbReference>
<comment type="catalytic activity">
    <reaction evidence="1 3">
        <text>aldehydo-D-ribose 5-phosphate = D-ribulose 5-phosphate</text>
        <dbReference type="Rhea" id="RHEA:14657"/>
        <dbReference type="ChEBI" id="CHEBI:58121"/>
        <dbReference type="ChEBI" id="CHEBI:58273"/>
        <dbReference type="EC" id="5.3.1.6"/>
    </reaction>
</comment>
<feature type="binding site" evidence="3">
    <location>
        <position position="120"/>
    </location>
    <ligand>
        <name>substrate</name>
    </ligand>
</feature>
<dbReference type="FunFam" id="3.40.50.1360:FF:000001">
    <property type="entry name" value="Ribose-5-phosphate isomerase A"/>
    <property type="match status" value="1"/>
</dbReference>
<dbReference type="InterPro" id="IPR037171">
    <property type="entry name" value="NagB/RpiA_transferase-like"/>
</dbReference>
<dbReference type="GO" id="GO:0005829">
    <property type="term" value="C:cytosol"/>
    <property type="evidence" value="ECO:0007669"/>
    <property type="project" value="TreeGrafter"/>
</dbReference>
<dbReference type="AlphaFoldDB" id="A0A3B0C7Q8"/>
<dbReference type="NCBIfam" id="NF001924">
    <property type="entry name" value="PRK00702.1"/>
    <property type="match status" value="1"/>
</dbReference>
<dbReference type="InterPro" id="IPR020672">
    <property type="entry name" value="Ribose5P_isomerase_typA_subgr"/>
</dbReference>
<dbReference type="HAMAP" id="MF_00170">
    <property type="entry name" value="Rib_5P_isom_A"/>
    <property type="match status" value="1"/>
</dbReference>
<dbReference type="GO" id="GO:0006014">
    <property type="term" value="P:D-ribose metabolic process"/>
    <property type="evidence" value="ECO:0007669"/>
    <property type="project" value="TreeGrafter"/>
</dbReference>
<dbReference type="Pfam" id="PF06026">
    <property type="entry name" value="Rib_5-P_isom_A"/>
    <property type="match status" value="1"/>
</dbReference>
<dbReference type="Gene3D" id="3.30.70.260">
    <property type="match status" value="1"/>
</dbReference>
<accession>A0A3B0C7Q8</accession>
<dbReference type="SUPFAM" id="SSF100950">
    <property type="entry name" value="NagB/RpiA/CoA transferase-like"/>
    <property type="match status" value="1"/>
</dbReference>
<protein>
    <recommendedName>
        <fullName evidence="3">Ribose-5-phosphate isomerase A</fullName>
        <ecNumber evidence="3">5.3.1.6</ecNumber>
    </recommendedName>
    <alternativeName>
        <fullName evidence="3">Phosphoriboisomerase A</fullName>
        <shortName evidence="3">PRI</shortName>
    </alternativeName>
</protein>
<organism evidence="4 5">
    <name type="scientific">Paenibacillus ginsengarvi</name>
    <dbReference type="NCBI Taxonomy" id="400777"/>
    <lineage>
        <taxon>Bacteria</taxon>
        <taxon>Bacillati</taxon>
        <taxon>Bacillota</taxon>
        <taxon>Bacilli</taxon>
        <taxon>Bacillales</taxon>
        <taxon>Paenibacillaceae</taxon>
        <taxon>Paenibacillus</taxon>
    </lineage>
</organism>
<feature type="active site" description="Proton acceptor" evidence="3">
    <location>
        <position position="102"/>
    </location>
</feature>
<dbReference type="Proteomes" id="UP000282311">
    <property type="component" value="Unassembled WGS sequence"/>
</dbReference>
<dbReference type="GO" id="GO:0004751">
    <property type="term" value="F:ribose-5-phosphate isomerase activity"/>
    <property type="evidence" value="ECO:0007669"/>
    <property type="project" value="UniProtKB-UniRule"/>
</dbReference>
<keyword evidence="5" id="KW-1185">Reference proteome</keyword>
<evidence type="ECO:0000256" key="1">
    <source>
        <dbReference type="ARBA" id="ARBA00001713"/>
    </source>
</evidence>
<dbReference type="UniPathway" id="UPA00115">
    <property type="reaction ID" value="UER00412"/>
</dbReference>
<dbReference type="Gene3D" id="3.40.50.1360">
    <property type="match status" value="1"/>
</dbReference>
<dbReference type="RefSeq" id="WP_120749037.1">
    <property type="nucleotide sequence ID" value="NZ_RBAH01000015.1"/>
</dbReference>
<gene>
    <name evidence="3 4" type="primary">rpiA</name>
    <name evidence="4" type="ORF">D7M11_20105</name>
</gene>
<dbReference type="SUPFAM" id="SSF75445">
    <property type="entry name" value="D-ribose-5-phosphate isomerase (RpiA), lid domain"/>
    <property type="match status" value="1"/>
</dbReference>
<comment type="pathway">
    <text evidence="3">Carbohydrate degradation; pentose phosphate pathway; D-ribose 5-phosphate from D-ribulose 5-phosphate (non-oxidative stage): step 1/1.</text>
</comment>
<name>A0A3B0C7Q8_9BACL</name>
<evidence type="ECO:0000256" key="3">
    <source>
        <dbReference type="HAMAP-Rule" id="MF_00170"/>
    </source>
</evidence>
<evidence type="ECO:0000256" key="2">
    <source>
        <dbReference type="ARBA" id="ARBA00023235"/>
    </source>
</evidence>
<comment type="function">
    <text evidence="3">Catalyzes the reversible conversion of ribose-5-phosphate to ribulose 5-phosphate.</text>
</comment>
<dbReference type="OrthoDB" id="5870696at2"/>
<evidence type="ECO:0000313" key="5">
    <source>
        <dbReference type="Proteomes" id="UP000282311"/>
    </source>
</evidence>
<feature type="binding site" evidence="3">
    <location>
        <begin position="25"/>
        <end position="28"/>
    </location>
    <ligand>
        <name>substrate</name>
    </ligand>
</feature>
<sequence>MESKRIAGEKALEYVQDGMTLGLGTGSTVYWTIVKLAERVKEGLRVRCVSTSNDTERLAASLGITLIGIDRIDELDLTIDGADEADPALNLIKGGGGALLREKMVASISKRLIIVADETKYVDELGKFPLPVEIVTFGWETTMRQLSKAYPCTPVLRMKDNVPFVTDNGHYIADCRFTAIPGPERIHSELNTIPGVVENGLFVHMADTLIIGRSDGRTEIRTRGR</sequence>
<dbReference type="PANTHER" id="PTHR11934">
    <property type="entry name" value="RIBOSE-5-PHOSPHATE ISOMERASE"/>
    <property type="match status" value="1"/>
</dbReference>
<proteinExistence type="inferred from homology"/>
<reference evidence="4 5" key="1">
    <citation type="journal article" date="2007" name="Int. J. Syst. Evol. Microbiol.">
        <title>Paenibacillus ginsengarvi sp. nov., isolated from soil from ginseng cultivation.</title>
        <authorList>
            <person name="Yoon M.H."/>
            <person name="Ten L.N."/>
            <person name="Im W.T."/>
        </authorList>
    </citation>
    <scope>NUCLEOTIDE SEQUENCE [LARGE SCALE GENOMIC DNA]</scope>
    <source>
        <strain evidence="4 5">KCTC 13059</strain>
    </source>
</reference>
<evidence type="ECO:0000313" key="4">
    <source>
        <dbReference type="EMBL" id="RKN80449.1"/>
    </source>
</evidence>
<dbReference type="GO" id="GO:0009052">
    <property type="term" value="P:pentose-phosphate shunt, non-oxidative branch"/>
    <property type="evidence" value="ECO:0007669"/>
    <property type="project" value="UniProtKB-UniRule"/>
</dbReference>
<dbReference type="CDD" id="cd01398">
    <property type="entry name" value="RPI_A"/>
    <property type="match status" value="1"/>
</dbReference>
<feature type="binding site" evidence="3">
    <location>
        <begin position="93"/>
        <end position="96"/>
    </location>
    <ligand>
        <name>substrate</name>
    </ligand>
</feature>
<comment type="caution">
    <text evidence="4">The sequence shown here is derived from an EMBL/GenBank/DDBJ whole genome shotgun (WGS) entry which is preliminary data.</text>
</comment>